<evidence type="ECO:0000313" key="2">
    <source>
        <dbReference type="EMBL" id="MBG6139464.1"/>
    </source>
</evidence>
<sequence>MLAKIAFSVGGTVATGVVLGRVVKAETDTVFLVMGFVLVTLVGLAEMIRPSRFSDS</sequence>
<keyword evidence="1" id="KW-1133">Transmembrane helix</keyword>
<dbReference type="Proteomes" id="UP000622552">
    <property type="component" value="Unassembled WGS sequence"/>
</dbReference>
<dbReference type="RefSeq" id="WP_197006117.1">
    <property type="nucleotide sequence ID" value="NZ_BONS01000008.1"/>
</dbReference>
<keyword evidence="1" id="KW-0472">Membrane</keyword>
<keyword evidence="3" id="KW-1185">Reference proteome</keyword>
<protein>
    <submittedName>
        <fullName evidence="2">Uncharacterized protein</fullName>
    </submittedName>
</protein>
<keyword evidence="1" id="KW-0812">Transmembrane</keyword>
<proteinExistence type="predicted"/>
<name>A0A8J7GHV3_9ACTN</name>
<evidence type="ECO:0000256" key="1">
    <source>
        <dbReference type="SAM" id="Phobius"/>
    </source>
</evidence>
<dbReference type="EMBL" id="JADOUF010000001">
    <property type="protein sequence ID" value="MBG6139464.1"/>
    <property type="molecule type" value="Genomic_DNA"/>
</dbReference>
<reference evidence="2" key="1">
    <citation type="submission" date="2020-11" db="EMBL/GenBank/DDBJ databases">
        <title>Sequencing the genomes of 1000 actinobacteria strains.</title>
        <authorList>
            <person name="Klenk H.-P."/>
        </authorList>
    </citation>
    <scope>NUCLEOTIDE SEQUENCE</scope>
    <source>
        <strain evidence="2">DSM 45356</strain>
    </source>
</reference>
<dbReference type="AlphaFoldDB" id="A0A8J7GHV3"/>
<accession>A0A8J7GHV3</accession>
<feature type="transmembrane region" description="Helical" evidence="1">
    <location>
        <begin position="30"/>
        <end position="48"/>
    </location>
</feature>
<organism evidence="2 3">
    <name type="scientific">Longispora fulva</name>
    <dbReference type="NCBI Taxonomy" id="619741"/>
    <lineage>
        <taxon>Bacteria</taxon>
        <taxon>Bacillati</taxon>
        <taxon>Actinomycetota</taxon>
        <taxon>Actinomycetes</taxon>
        <taxon>Micromonosporales</taxon>
        <taxon>Micromonosporaceae</taxon>
        <taxon>Longispora</taxon>
    </lineage>
</organism>
<comment type="caution">
    <text evidence="2">The sequence shown here is derived from an EMBL/GenBank/DDBJ whole genome shotgun (WGS) entry which is preliminary data.</text>
</comment>
<gene>
    <name evidence="2" type="ORF">IW245_005658</name>
</gene>
<evidence type="ECO:0000313" key="3">
    <source>
        <dbReference type="Proteomes" id="UP000622552"/>
    </source>
</evidence>